<organism evidence="4 5">
    <name type="scientific">Bradymonas sediminis</name>
    <dbReference type="NCBI Taxonomy" id="1548548"/>
    <lineage>
        <taxon>Bacteria</taxon>
        <taxon>Deltaproteobacteria</taxon>
        <taxon>Bradymonadales</taxon>
        <taxon>Bradymonadaceae</taxon>
        <taxon>Bradymonas</taxon>
    </lineage>
</organism>
<comment type="similarity">
    <text evidence="2">Belongs to the CDP-alcohol phosphatidyltransferase class-I family.</text>
</comment>
<sequence>MGPPRWTELLAKLTPGIALALVLVGLLVVFLRRPIDAEAPLRREGSLLMPRVLIAYWYWLITPVIERLGRWGVRPNHLTLGALALAIFAGGALAVGSLMLGAWLLVAAATFDLLDGLLARHLEIGSKSGAFLDSFADRCAECVVFGGLAYYGAGGPLTWLSVWALTASLLISYARARAEALGVDCSIGLMQRPERTFWLIITLFAAPIVSAFQPATADNSVSLVAVLGVGILAFLSTITALRRADWAFKALSDDPNNHRDYPGLANAKDAKIARGHTGAALASEVALESGAEAMR</sequence>
<dbReference type="OrthoDB" id="9785831at2"/>
<keyword evidence="3" id="KW-0472">Membrane</keyword>
<gene>
    <name evidence="4" type="ORF">DN745_18305</name>
</gene>
<keyword evidence="5" id="KW-1185">Reference proteome</keyword>
<feature type="transmembrane region" description="Helical" evidence="3">
    <location>
        <begin position="197"/>
        <end position="215"/>
    </location>
</feature>
<feature type="transmembrane region" description="Helical" evidence="3">
    <location>
        <begin position="81"/>
        <end position="114"/>
    </location>
</feature>
<evidence type="ECO:0000256" key="2">
    <source>
        <dbReference type="RuleBase" id="RU003750"/>
    </source>
</evidence>
<evidence type="ECO:0008006" key="6">
    <source>
        <dbReference type="Google" id="ProtNLM"/>
    </source>
</evidence>
<reference evidence="4 5" key="1">
    <citation type="submission" date="2018-06" db="EMBL/GenBank/DDBJ databases">
        <title>Lujinxingia sediminis gen. nov. sp. nov., a new facultative anaerobic member of the class Deltaproteobacteria, and proposal of Lujinxingaceae fam. nov.</title>
        <authorList>
            <person name="Guo L.-Y."/>
            <person name="Li C.-M."/>
            <person name="Wang S."/>
            <person name="Du Z.-J."/>
        </authorList>
    </citation>
    <scope>NUCLEOTIDE SEQUENCE [LARGE SCALE GENOMIC DNA]</scope>
    <source>
        <strain evidence="4 5">FA350</strain>
    </source>
</reference>
<name>A0A2Z4FQ25_9DELT</name>
<dbReference type="Pfam" id="PF01066">
    <property type="entry name" value="CDP-OH_P_transf"/>
    <property type="match status" value="1"/>
</dbReference>
<evidence type="ECO:0000256" key="1">
    <source>
        <dbReference type="ARBA" id="ARBA00022679"/>
    </source>
</evidence>
<feature type="transmembrane region" description="Helical" evidence="3">
    <location>
        <begin position="13"/>
        <end position="31"/>
    </location>
</feature>
<dbReference type="EMBL" id="CP030032">
    <property type="protein sequence ID" value="AWV91171.1"/>
    <property type="molecule type" value="Genomic_DNA"/>
</dbReference>
<dbReference type="GO" id="GO:0016020">
    <property type="term" value="C:membrane"/>
    <property type="evidence" value="ECO:0007669"/>
    <property type="project" value="InterPro"/>
</dbReference>
<evidence type="ECO:0000256" key="3">
    <source>
        <dbReference type="SAM" id="Phobius"/>
    </source>
</evidence>
<evidence type="ECO:0000313" key="5">
    <source>
        <dbReference type="Proteomes" id="UP000249799"/>
    </source>
</evidence>
<keyword evidence="3" id="KW-0812">Transmembrane</keyword>
<dbReference type="InterPro" id="IPR048254">
    <property type="entry name" value="CDP_ALCOHOL_P_TRANSF_CS"/>
</dbReference>
<evidence type="ECO:0000313" key="4">
    <source>
        <dbReference type="EMBL" id="AWV91171.1"/>
    </source>
</evidence>
<protein>
    <recommendedName>
        <fullName evidence="6">CDP-alcohol phosphatidyltransferase family protein</fullName>
    </recommendedName>
</protein>
<feature type="transmembrane region" description="Helical" evidence="3">
    <location>
        <begin position="221"/>
        <end position="241"/>
    </location>
</feature>
<proteinExistence type="inferred from homology"/>
<dbReference type="InterPro" id="IPR000462">
    <property type="entry name" value="CDP-OH_P_trans"/>
</dbReference>
<dbReference type="Proteomes" id="UP000249799">
    <property type="component" value="Chromosome"/>
</dbReference>
<dbReference type="GO" id="GO:0016780">
    <property type="term" value="F:phosphotransferase activity, for other substituted phosphate groups"/>
    <property type="evidence" value="ECO:0007669"/>
    <property type="project" value="InterPro"/>
</dbReference>
<dbReference type="RefSeq" id="WP_111337196.1">
    <property type="nucleotide sequence ID" value="NZ_CP030032.1"/>
</dbReference>
<dbReference type="KEGG" id="bsed:DN745_18305"/>
<keyword evidence="1 2" id="KW-0808">Transferase</keyword>
<accession>A0A2Z4FQ25</accession>
<dbReference type="AlphaFoldDB" id="A0A2Z4FQ25"/>
<dbReference type="PROSITE" id="PS00379">
    <property type="entry name" value="CDP_ALCOHOL_P_TRANSF"/>
    <property type="match status" value="1"/>
</dbReference>
<keyword evidence="3" id="KW-1133">Transmembrane helix</keyword>
<feature type="transmembrane region" description="Helical" evidence="3">
    <location>
        <begin position="159"/>
        <end position="176"/>
    </location>
</feature>
<dbReference type="Gene3D" id="1.20.120.1760">
    <property type="match status" value="1"/>
</dbReference>
<feature type="transmembrane region" description="Helical" evidence="3">
    <location>
        <begin position="52"/>
        <end position="69"/>
    </location>
</feature>
<dbReference type="GO" id="GO:0008654">
    <property type="term" value="P:phospholipid biosynthetic process"/>
    <property type="evidence" value="ECO:0007669"/>
    <property type="project" value="InterPro"/>
</dbReference>
<dbReference type="InterPro" id="IPR043130">
    <property type="entry name" value="CDP-OH_PTrfase_TM_dom"/>
</dbReference>